<name>A0A1W1BW67_9ZZZZ</name>
<dbReference type="EMBL" id="FPHC01000045">
    <property type="protein sequence ID" value="SFV57724.1"/>
    <property type="molecule type" value="Genomic_DNA"/>
</dbReference>
<reference evidence="1" key="1">
    <citation type="submission" date="2016-10" db="EMBL/GenBank/DDBJ databases">
        <authorList>
            <person name="de Groot N.N."/>
        </authorList>
    </citation>
    <scope>NUCLEOTIDE SEQUENCE</scope>
</reference>
<gene>
    <name evidence="1" type="ORF">MNB_SV-6-119</name>
</gene>
<accession>A0A1W1BW67</accession>
<organism evidence="1">
    <name type="scientific">hydrothermal vent metagenome</name>
    <dbReference type="NCBI Taxonomy" id="652676"/>
    <lineage>
        <taxon>unclassified sequences</taxon>
        <taxon>metagenomes</taxon>
        <taxon>ecological metagenomes</taxon>
    </lineage>
</organism>
<sequence length="89" mass="10099">MIINIESETFDTKDITQLYPAAIVKTGYNDETTQVSLEWLEIESKGKVELEGYAIFVHLAKDNIRSFTYSSREELDSAIARLALQLQKG</sequence>
<dbReference type="AlphaFoldDB" id="A0A1W1BW67"/>
<protein>
    <submittedName>
        <fullName evidence="1">Phosphomannomutase</fullName>
    </submittedName>
</protein>
<proteinExistence type="predicted"/>
<evidence type="ECO:0000313" key="1">
    <source>
        <dbReference type="EMBL" id="SFV57724.1"/>
    </source>
</evidence>